<dbReference type="Proteomes" id="UP000177870">
    <property type="component" value="Chromosome"/>
</dbReference>
<dbReference type="EMBL" id="CP017599">
    <property type="protein sequence ID" value="AOX01615.1"/>
    <property type="molecule type" value="Genomic_DNA"/>
</dbReference>
<evidence type="ECO:0000256" key="1">
    <source>
        <dbReference type="SAM" id="Coils"/>
    </source>
</evidence>
<keyword evidence="1" id="KW-0175">Coiled coil</keyword>
<protein>
    <submittedName>
        <fullName evidence="2">Uncharacterized protein</fullName>
    </submittedName>
</protein>
<organism evidence="2 3">
    <name type="scientific">Moorena producens PAL-8-15-08-1</name>
    <dbReference type="NCBI Taxonomy" id="1458985"/>
    <lineage>
        <taxon>Bacteria</taxon>
        <taxon>Bacillati</taxon>
        <taxon>Cyanobacteriota</taxon>
        <taxon>Cyanophyceae</taxon>
        <taxon>Coleofasciculales</taxon>
        <taxon>Coleofasciculaceae</taxon>
        <taxon>Moorena</taxon>
    </lineage>
</organism>
<reference evidence="3" key="1">
    <citation type="submission" date="2016-10" db="EMBL/GenBank/DDBJ databases">
        <title>Comparative genomics uncovers the prolific and rare metabolic potential of the cyanobacterial genus Moorea.</title>
        <authorList>
            <person name="Leao T."/>
            <person name="Castelao G."/>
            <person name="Korobeynikov A."/>
            <person name="Monroe E.A."/>
            <person name="Podell S."/>
            <person name="Glukhov E."/>
            <person name="Allen E."/>
            <person name="Gerwick W.H."/>
            <person name="Gerwick L."/>
        </authorList>
    </citation>
    <scope>NUCLEOTIDE SEQUENCE [LARGE SCALE GENOMIC DNA]</scope>
    <source>
        <strain evidence="3">PAL-8-15-08-1</strain>
    </source>
</reference>
<accession>A0A1D8TVQ1</accession>
<sequence length="163" mass="18046">MEVIASAALAIAKVVAIKAIEKTGENVGQVLWDRPKRLFLESLRKQSPETVTAIEKVPEQPLDYAEVVLQLETAAKQNPEVAQAMEHLVTTVNAQDLPNLEEIIQDINKALESHQAKRDNYNIEKVDNQGNFVQGKSINKDNTNIGGSQNIIKGDQTINYNNT</sequence>
<evidence type="ECO:0000313" key="2">
    <source>
        <dbReference type="EMBL" id="AOX01615.1"/>
    </source>
</evidence>
<dbReference type="KEGG" id="mpro:BJP34_21165"/>
<feature type="coiled-coil region" evidence="1">
    <location>
        <begin position="97"/>
        <end position="124"/>
    </location>
</feature>
<dbReference type="RefSeq" id="WP_070394052.1">
    <property type="nucleotide sequence ID" value="NZ_CP017599.1"/>
</dbReference>
<evidence type="ECO:0000313" key="3">
    <source>
        <dbReference type="Proteomes" id="UP000177870"/>
    </source>
</evidence>
<gene>
    <name evidence="2" type="ORF">BJP34_21165</name>
</gene>
<proteinExistence type="predicted"/>
<dbReference type="OrthoDB" id="467140at2"/>
<dbReference type="AlphaFoldDB" id="A0A1D8TVQ1"/>
<name>A0A1D8TVQ1_9CYAN</name>